<dbReference type="KEGG" id="dpx:DAPPUDRAFT_334270"/>
<dbReference type="EMBL" id="GL732839">
    <property type="protein sequence ID" value="EFX64373.1"/>
    <property type="molecule type" value="Genomic_DNA"/>
</dbReference>
<proteinExistence type="predicted"/>
<sequence>MDGKQLTKLPHPISDRRIPEETKRAVDLWLFKPSVVAPLPSINNLFQLFAEVNAKVSHFQEDETSQWGFRKIHVNNYQVRRMILPKRPGADDEVSDADGESTKLIFVSMSAKTSLYKNPDGMSRYQK</sequence>
<name>E9HV59_DAPPU</name>
<protein>
    <submittedName>
        <fullName evidence="1">Uncharacterized protein</fullName>
    </submittedName>
</protein>
<dbReference type="Gene3D" id="3.90.260.10">
    <property type="entry name" value="Transglutaminase-like"/>
    <property type="match status" value="1"/>
</dbReference>
<organism evidence="1 2">
    <name type="scientific">Daphnia pulex</name>
    <name type="common">Water flea</name>
    <dbReference type="NCBI Taxonomy" id="6669"/>
    <lineage>
        <taxon>Eukaryota</taxon>
        <taxon>Metazoa</taxon>
        <taxon>Ecdysozoa</taxon>
        <taxon>Arthropoda</taxon>
        <taxon>Crustacea</taxon>
        <taxon>Branchiopoda</taxon>
        <taxon>Diplostraca</taxon>
        <taxon>Cladocera</taxon>
        <taxon>Anomopoda</taxon>
        <taxon>Daphniidae</taxon>
        <taxon>Daphnia</taxon>
    </lineage>
</organism>
<evidence type="ECO:0000313" key="2">
    <source>
        <dbReference type="Proteomes" id="UP000000305"/>
    </source>
</evidence>
<keyword evidence="2" id="KW-1185">Reference proteome</keyword>
<dbReference type="Proteomes" id="UP000000305">
    <property type="component" value="Unassembled WGS sequence"/>
</dbReference>
<dbReference type="InParanoid" id="E9HV59"/>
<accession>E9HV59</accession>
<dbReference type="AlphaFoldDB" id="E9HV59"/>
<reference evidence="1 2" key="1">
    <citation type="journal article" date="2011" name="Science">
        <title>The ecoresponsive genome of Daphnia pulex.</title>
        <authorList>
            <person name="Colbourne J.K."/>
            <person name="Pfrender M.E."/>
            <person name="Gilbert D."/>
            <person name="Thomas W.K."/>
            <person name="Tucker A."/>
            <person name="Oakley T.H."/>
            <person name="Tokishita S."/>
            <person name="Aerts A."/>
            <person name="Arnold G.J."/>
            <person name="Basu M.K."/>
            <person name="Bauer D.J."/>
            <person name="Caceres C.E."/>
            <person name="Carmel L."/>
            <person name="Casola C."/>
            <person name="Choi J.H."/>
            <person name="Detter J.C."/>
            <person name="Dong Q."/>
            <person name="Dusheyko S."/>
            <person name="Eads B.D."/>
            <person name="Frohlich T."/>
            <person name="Geiler-Samerotte K.A."/>
            <person name="Gerlach D."/>
            <person name="Hatcher P."/>
            <person name="Jogdeo S."/>
            <person name="Krijgsveld J."/>
            <person name="Kriventseva E.V."/>
            <person name="Kultz D."/>
            <person name="Laforsch C."/>
            <person name="Lindquist E."/>
            <person name="Lopez J."/>
            <person name="Manak J.R."/>
            <person name="Muller J."/>
            <person name="Pangilinan J."/>
            <person name="Patwardhan R.P."/>
            <person name="Pitluck S."/>
            <person name="Pritham E.J."/>
            <person name="Rechtsteiner A."/>
            <person name="Rho M."/>
            <person name="Rogozin I.B."/>
            <person name="Sakarya O."/>
            <person name="Salamov A."/>
            <person name="Schaack S."/>
            <person name="Shapiro H."/>
            <person name="Shiga Y."/>
            <person name="Skalitzky C."/>
            <person name="Smith Z."/>
            <person name="Souvorov A."/>
            <person name="Sung W."/>
            <person name="Tang Z."/>
            <person name="Tsuchiya D."/>
            <person name="Tu H."/>
            <person name="Vos H."/>
            <person name="Wang M."/>
            <person name="Wolf Y.I."/>
            <person name="Yamagata H."/>
            <person name="Yamada T."/>
            <person name="Ye Y."/>
            <person name="Shaw J.R."/>
            <person name="Andrews J."/>
            <person name="Crease T.J."/>
            <person name="Tang H."/>
            <person name="Lucas S.M."/>
            <person name="Robertson H.M."/>
            <person name="Bork P."/>
            <person name="Koonin E.V."/>
            <person name="Zdobnov E.M."/>
            <person name="Grigoriev I.V."/>
            <person name="Lynch M."/>
            <person name="Boore J.L."/>
        </authorList>
    </citation>
    <scope>NUCLEOTIDE SEQUENCE [LARGE SCALE GENOMIC DNA]</scope>
</reference>
<dbReference type="InterPro" id="IPR036985">
    <property type="entry name" value="Transglutaminase-like_sf"/>
</dbReference>
<dbReference type="HOGENOM" id="CLU_1972711_0_0_1"/>
<evidence type="ECO:0000313" key="1">
    <source>
        <dbReference type="EMBL" id="EFX64373.1"/>
    </source>
</evidence>
<gene>
    <name evidence="1" type="ORF">DAPPUDRAFT_334270</name>
</gene>